<dbReference type="EMBL" id="JRKQ01000006">
    <property type="protein sequence ID" value="KGJ23380.1"/>
    <property type="molecule type" value="Genomic_DNA"/>
</dbReference>
<evidence type="ECO:0000313" key="2">
    <source>
        <dbReference type="EMBL" id="KGJ23380.1"/>
    </source>
</evidence>
<keyword evidence="1" id="KW-0472">Membrane</keyword>
<gene>
    <name evidence="2" type="ORF">IX56_02475</name>
</gene>
<accession>A0A099GKL8</accession>
<feature type="transmembrane region" description="Helical" evidence="1">
    <location>
        <begin position="149"/>
        <end position="168"/>
    </location>
</feature>
<keyword evidence="1" id="KW-0812">Transmembrane</keyword>
<sequence>MLLAAALGCAIVCLAAGLATVPAREGAGGPAPGALVLAGVQVVGGALLGWGIGWLLAMTPAETAALALLGASPGTVAVNPLVALAGGRIVMANGVMAVGGLAAVAAVAAVALLFGAAGSVVLPLLLAAALPMWLGRALRPRVSPGIQRLAPIVAGLALAAMVLAGLILGRAGATIWPLAGAVLLLAGALTVLGHAVGRGLAPVAGGEGVPVTAALLLPMRNVAVPMLAGLAGGLSATPLAAALYGVLMYAPAVALVMARQARARR</sequence>
<feature type="transmembrane region" description="Helical" evidence="1">
    <location>
        <begin position="239"/>
        <end position="258"/>
    </location>
</feature>
<dbReference type="Proteomes" id="UP000029858">
    <property type="component" value="Unassembled WGS sequence"/>
</dbReference>
<feature type="transmembrane region" description="Helical" evidence="1">
    <location>
        <begin position="35"/>
        <end position="57"/>
    </location>
</feature>
<evidence type="ECO:0000313" key="3">
    <source>
        <dbReference type="Proteomes" id="UP000029858"/>
    </source>
</evidence>
<keyword evidence="1" id="KW-1133">Transmembrane helix</keyword>
<reference evidence="2 3" key="2">
    <citation type="submission" date="2014-10" db="EMBL/GenBank/DDBJ databases">
        <title>Paracoccus sanguinis sp. nov., isolated from clinical specimens of New York State patients.</title>
        <authorList>
            <person name="Mingle L.A."/>
            <person name="Cole J.A."/>
            <person name="Lapierre P."/>
            <person name="Musser K.A."/>
        </authorList>
    </citation>
    <scope>NUCLEOTIDE SEQUENCE [LARGE SCALE GENOMIC DNA]</scope>
    <source>
        <strain evidence="2 3">5503</strain>
    </source>
</reference>
<dbReference type="RefSeq" id="WP_036707145.1">
    <property type="nucleotide sequence ID" value="NZ_JRKQ01000006.1"/>
</dbReference>
<feature type="transmembrane region" description="Helical" evidence="1">
    <location>
        <begin position="174"/>
        <end position="192"/>
    </location>
</feature>
<name>A0A099GKL8_9RHOB</name>
<feature type="transmembrane region" description="Helical" evidence="1">
    <location>
        <begin position="64"/>
        <end position="83"/>
    </location>
</feature>
<evidence type="ECO:0000256" key="1">
    <source>
        <dbReference type="SAM" id="Phobius"/>
    </source>
</evidence>
<dbReference type="AlphaFoldDB" id="A0A099GKL8"/>
<proteinExistence type="predicted"/>
<comment type="caution">
    <text evidence="2">The sequence shown here is derived from an EMBL/GenBank/DDBJ whole genome shotgun (WGS) entry which is preliminary data.</text>
</comment>
<dbReference type="Gene3D" id="1.20.1530.20">
    <property type="match status" value="1"/>
</dbReference>
<reference evidence="2 3" key="1">
    <citation type="submission" date="2014-09" db="EMBL/GenBank/DDBJ databases">
        <authorList>
            <person name="McGinnis J.M."/>
            <person name="Wolfgang W.J."/>
        </authorList>
    </citation>
    <scope>NUCLEOTIDE SEQUENCE [LARGE SCALE GENOMIC DNA]</scope>
    <source>
        <strain evidence="2 3">5503</strain>
    </source>
</reference>
<organism evidence="2 3">
    <name type="scientific">Paracoccus sanguinis</name>
    <dbReference type="NCBI Taxonomy" id="1545044"/>
    <lineage>
        <taxon>Bacteria</taxon>
        <taxon>Pseudomonadati</taxon>
        <taxon>Pseudomonadota</taxon>
        <taxon>Alphaproteobacteria</taxon>
        <taxon>Rhodobacterales</taxon>
        <taxon>Paracoccaceae</taxon>
        <taxon>Paracoccus</taxon>
    </lineage>
</organism>
<protein>
    <submittedName>
        <fullName evidence="2">Uncharacterized protein</fullName>
    </submittedName>
</protein>
<feature type="transmembrane region" description="Helical" evidence="1">
    <location>
        <begin position="95"/>
        <end position="128"/>
    </location>
</feature>
<dbReference type="InterPro" id="IPR038770">
    <property type="entry name" value="Na+/solute_symporter_sf"/>
</dbReference>